<dbReference type="RefSeq" id="WP_003145972.1">
    <property type="nucleotide sequence ID" value="NZ_GL883582.1"/>
</dbReference>
<comment type="caution">
    <text evidence="2">The sequence shown here is derived from an EMBL/GenBank/DDBJ whole genome shotgun (WGS) entry which is preliminary data.</text>
</comment>
<sequence length="235" mass="26638">MNLRETLINKNLPVHEQLMFCLLLTVMGGFFDAYTFVNCGGIFANAQTGNLIFVGIDLIEGNFGEVLHYLIPIFSFVVGVLVSKFIEYRYKELSIFKHIFMLLLIQMTALIVISVKHQFFGIDVRPIVISFICAIQYDGFRKVNNLVFASVFCTGNLRSMSEHLYKLVVLKKQESKTPLIIYSTVISVFLFGVILGAAMSKYYLHKAIIVPIGIISVNLVFIVVIYNKFGRKKLV</sequence>
<feature type="transmembrane region" description="Helical" evidence="1">
    <location>
        <begin position="179"/>
        <end position="198"/>
    </location>
</feature>
<dbReference type="PANTHER" id="PTHR37314:SF4">
    <property type="entry name" value="UPF0700 TRANSMEMBRANE PROTEIN YOAK"/>
    <property type="match status" value="1"/>
</dbReference>
<dbReference type="EMBL" id="ACRO01000003">
    <property type="protein sequence ID" value="EGF87283.1"/>
    <property type="molecule type" value="Genomic_DNA"/>
</dbReference>
<keyword evidence="1" id="KW-0812">Transmembrane</keyword>
<dbReference type="Proteomes" id="UP000004773">
    <property type="component" value="Unassembled WGS sequence"/>
</dbReference>
<protein>
    <recommendedName>
        <fullName evidence="4">DUF1275 domain-containing protein</fullName>
    </recommendedName>
</protein>
<keyword evidence="1" id="KW-0472">Membrane</keyword>
<evidence type="ECO:0000256" key="1">
    <source>
        <dbReference type="SAM" id="Phobius"/>
    </source>
</evidence>
<evidence type="ECO:0008006" key="4">
    <source>
        <dbReference type="Google" id="ProtNLM"/>
    </source>
</evidence>
<dbReference type="InterPro" id="IPR010699">
    <property type="entry name" value="DUF1275"/>
</dbReference>
<feature type="transmembrane region" description="Helical" evidence="1">
    <location>
        <begin position="20"/>
        <end position="46"/>
    </location>
</feature>
<evidence type="ECO:0000313" key="3">
    <source>
        <dbReference type="Proteomes" id="UP000004773"/>
    </source>
</evidence>
<feature type="transmembrane region" description="Helical" evidence="1">
    <location>
        <begin position="204"/>
        <end position="226"/>
    </location>
</feature>
<evidence type="ECO:0000313" key="2">
    <source>
        <dbReference type="EMBL" id="EGF87283.1"/>
    </source>
</evidence>
<proteinExistence type="predicted"/>
<dbReference type="PANTHER" id="PTHR37314">
    <property type="entry name" value="SLR0142 PROTEIN"/>
    <property type="match status" value="1"/>
</dbReference>
<gene>
    <name evidence="2" type="ORF">HMPREF0428_00158</name>
</gene>
<feature type="transmembrane region" description="Helical" evidence="1">
    <location>
        <begin position="95"/>
        <end position="113"/>
    </location>
</feature>
<feature type="transmembrane region" description="Helical" evidence="1">
    <location>
        <begin position="66"/>
        <end position="83"/>
    </location>
</feature>
<accession>A0AA87ASP7</accession>
<dbReference type="AlphaFoldDB" id="A0AA87ASP7"/>
<organism evidence="2 3">
    <name type="scientific">Gemella haemolysans M341</name>
    <dbReference type="NCBI Taxonomy" id="562981"/>
    <lineage>
        <taxon>Bacteria</taxon>
        <taxon>Bacillati</taxon>
        <taxon>Bacillota</taxon>
        <taxon>Bacilli</taxon>
        <taxon>Bacillales</taxon>
        <taxon>Gemellaceae</taxon>
        <taxon>Gemella</taxon>
    </lineage>
</organism>
<dbReference type="Pfam" id="PF06912">
    <property type="entry name" value="DUF1275"/>
    <property type="match status" value="1"/>
</dbReference>
<keyword evidence="1" id="KW-1133">Transmembrane helix</keyword>
<reference evidence="2 3" key="1">
    <citation type="submission" date="2011-03" db="EMBL/GenBank/DDBJ databases">
        <title>The Genome Sequence of Gemella haemolysans M341.</title>
        <authorList>
            <consortium name="The Broad Institute Genome Sequencing Platform"/>
            <consortium name="The Broad Institute Genome Sequencing Center for Infectious Disease"/>
            <person name="Earl A."/>
            <person name="Ward D."/>
            <person name="Feldgarden M."/>
            <person name="Gevers D."/>
            <person name="Sibley C.D."/>
            <person name="Field T.R."/>
            <person name="Grinwis M."/>
            <person name="Eshaghurshan C.S."/>
            <person name="Surette M.G."/>
            <person name="Young S.K."/>
            <person name="Zeng Q."/>
            <person name="Gargeya S."/>
            <person name="Fitzgerald M."/>
            <person name="Haas B."/>
            <person name="Abouelleil A."/>
            <person name="Alvarado L."/>
            <person name="Arachchi H.M."/>
            <person name="Berlin A."/>
            <person name="Brown A."/>
            <person name="Chapman S.B."/>
            <person name="Chen Z."/>
            <person name="Dunbar C."/>
            <person name="Freedman E."/>
            <person name="Gearin G."/>
            <person name="Gellesch M."/>
            <person name="Goldberg J."/>
            <person name="Griggs A."/>
            <person name="Gujja S."/>
            <person name="Heilman E.R."/>
            <person name="Heiman D."/>
            <person name="Howarth C."/>
            <person name="Larson L."/>
            <person name="Lui A."/>
            <person name="MacDonald P.J.P."/>
            <person name="Mehta T."/>
            <person name="Montmayeur A."/>
            <person name="Murphy C."/>
            <person name="Neiman D."/>
            <person name="Pearson M."/>
            <person name="Priest M."/>
            <person name="Roberts A."/>
            <person name="Saif S."/>
            <person name="Shea T."/>
            <person name="Shenoy N."/>
            <person name="Sisk P."/>
            <person name="Stolte C."/>
            <person name="Sykes S."/>
            <person name="White J."/>
            <person name="Yandava C."/>
            <person name="Wortman J."/>
            <person name="Nusbaum C."/>
            <person name="Birren B."/>
        </authorList>
    </citation>
    <scope>NUCLEOTIDE SEQUENCE [LARGE SCALE GENOMIC DNA]</scope>
    <source>
        <strain evidence="2 3">M341</strain>
    </source>
</reference>
<name>A0AA87ASP7_9BACL</name>